<keyword evidence="1" id="KW-0812">Transmembrane</keyword>
<keyword evidence="1" id="KW-1133">Transmembrane helix</keyword>
<keyword evidence="1" id="KW-0472">Membrane</keyword>
<protein>
    <submittedName>
        <fullName evidence="2">Uncharacterized protein</fullName>
    </submittedName>
</protein>
<feature type="transmembrane region" description="Helical" evidence="1">
    <location>
        <begin position="30"/>
        <end position="49"/>
    </location>
</feature>
<accession>A0A173VUP8</accession>
<proteinExistence type="predicted"/>
<sequence length="134" mass="15178">MSLSLAFAMAWDFSLLSSMAVRISSLGILEAGFLVFGFVVTSLVLISFISHLQSRLVPLLPFARLGLLNELRYSRRIENPHKYKEFNYSPRIIIHCYLRKSGIPFSSCGSVFSSGLFFENHFSFHCSIERSTVC</sequence>
<name>A0A173VUP8_9FIRM</name>
<evidence type="ECO:0000256" key="1">
    <source>
        <dbReference type="SAM" id="Phobius"/>
    </source>
</evidence>
<dbReference type="Proteomes" id="UP000095673">
    <property type="component" value="Unassembled WGS sequence"/>
</dbReference>
<evidence type="ECO:0000313" key="3">
    <source>
        <dbReference type="Proteomes" id="UP000095673"/>
    </source>
</evidence>
<evidence type="ECO:0000313" key="2">
    <source>
        <dbReference type="EMBL" id="CUN30941.1"/>
    </source>
</evidence>
<dbReference type="AlphaFoldDB" id="A0A173VUP8"/>
<gene>
    <name evidence="2" type="ORF">ERS852580_03602</name>
</gene>
<reference evidence="2 3" key="1">
    <citation type="submission" date="2015-09" db="EMBL/GenBank/DDBJ databases">
        <authorList>
            <consortium name="Pathogen Informatics"/>
        </authorList>
    </citation>
    <scope>NUCLEOTIDE SEQUENCE [LARGE SCALE GENOMIC DNA]</scope>
    <source>
        <strain evidence="2 3">2789STDY5834968</strain>
    </source>
</reference>
<organism evidence="2 3">
    <name type="scientific">Agathobacter rectalis</name>
    <dbReference type="NCBI Taxonomy" id="39491"/>
    <lineage>
        <taxon>Bacteria</taxon>
        <taxon>Bacillati</taxon>
        <taxon>Bacillota</taxon>
        <taxon>Clostridia</taxon>
        <taxon>Lachnospirales</taxon>
        <taxon>Lachnospiraceae</taxon>
        <taxon>Agathobacter</taxon>
    </lineage>
</organism>
<dbReference type="EMBL" id="CYXM01000045">
    <property type="protein sequence ID" value="CUN30941.1"/>
    <property type="molecule type" value="Genomic_DNA"/>
</dbReference>